<organism evidence="1 2">
    <name type="scientific">Pedobacter westerhofensis</name>
    <dbReference type="NCBI Taxonomy" id="425512"/>
    <lineage>
        <taxon>Bacteria</taxon>
        <taxon>Pseudomonadati</taxon>
        <taxon>Bacteroidota</taxon>
        <taxon>Sphingobacteriia</taxon>
        <taxon>Sphingobacteriales</taxon>
        <taxon>Sphingobacteriaceae</taxon>
        <taxon>Pedobacter</taxon>
    </lineage>
</organism>
<reference evidence="1 2" key="1">
    <citation type="submission" date="2017-05" db="EMBL/GenBank/DDBJ databases">
        <authorList>
            <person name="Varghese N."/>
            <person name="Submissions S."/>
        </authorList>
    </citation>
    <scope>NUCLEOTIDE SEQUENCE [LARGE SCALE GENOMIC DNA]</scope>
    <source>
        <strain evidence="1 2">DSM 19036</strain>
    </source>
</reference>
<name>A0A521FRX1_9SPHI</name>
<dbReference type="OrthoDB" id="252376at2"/>
<dbReference type="EMBL" id="FXTN01000019">
    <property type="protein sequence ID" value="SMO98985.1"/>
    <property type="molecule type" value="Genomic_DNA"/>
</dbReference>
<proteinExistence type="predicted"/>
<dbReference type="Proteomes" id="UP000320300">
    <property type="component" value="Unassembled WGS sequence"/>
</dbReference>
<sequence>MRWLFDHNLCVQAFNNSWEFRQNRPHHSAIKLTFYSAPNFTEIRTVAPRSLNGIPLDLQIIPYFLESLKGISSDIINVKVNQVDEIIQEKWVDIAYEDLFFPSASLRRFLNYFGSDVDIKRTSFRTLLESFNFLRDEKPLLTDCIHFLSERYNSAKEGVNLKSAILGNDRKNFSFLPTYEESTVIFHLATTDHFSSFNYLKLNFKERFLNFFKAFNNGSVEVLKKMILESPNPLGEEAITNLAETVQGSEMHAIWKDRQLSTVFIGLNPRLTFNKDFWWANLNNQQEIIHQLQRTNIDELGWRKIAEILIDSDSRIEPKLLSEQISGLGKIILDKINSDANTEIGNNWLKFIRNNPKAVLEWMNGSERFMPNTINILVQILNPNSEEVVRNGLAPWLSFLKSLNSNDLTKLNIEIHVFCLSLAFNSNYPESQEIFALSFEKVYFAMANDSVNYSLWRSLEIHTKPLSWLKDWDKCKKLVNALVDHFISNGYSAKRFVSNLSSENLKDRILTQYKKRR</sequence>
<dbReference type="AlphaFoldDB" id="A0A521FRX1"/>
<evidence type="ECO:0000313" key="1">
    <source>
        <dbReference type="EMBL" id="SMO98985.1"/>
    </source>
</evidence>
<dbReference type="RefSeq" id="WP_142531169.1">
    <property type="nucleotide sequence ID" value="NZ_CBCSJO010000017.1"/>
</dbReference>
<gene>
    <name evidence="1" type="ORF">SAMN06265348_1191</name>
</gene>
<keyword evidence="2" id="KW-1185">Reference proteome</keyword>
<accession>A0A521FRX1</accession>
<protein>
    <submittedName>
        <fullName evidence="1">Uncharacterized protein</fullName>
    </submittedName>
</protein>
<evidence type="ECO:0000313" key="2">
    <source>
        <dbReference type="Proteomes" id="UP000320300"/>
    </source>
</evidence>